<dbReference type="AlphaFoldDB" id="A0A8T0HIB3"/>
<name>A0A8T0HIB3_CERPU</name>
<dbReference type="InterPro" id="IPR008942">
    <property type="entry name" value="ENTH_VHS"/>
</dbReference>
<feature type="domain" description="GAT" evidence="9">
    <location>
        <begin position="227"/>
        <end position="314"/>
    </location>
</feature>
<dbReference type="Gene3D" id="1.20.58.160">
    <property type="match status" value="1"/>
</dbReference>
<feature type="region of interest" description="Disordered" evidence="7">
    <location>
        <begin position="336"/>
        <end position="399"/>
    </location>
</feature>
<dbReference type="PANTHER" id="PTHR46646">
    <property type="entry name" value="TOM1-LIKE PROTEIN 1"/>
    <property type="match status" value="1"/>
</dbReference>
<dbReference type="SMART" id="SM00288">
    <property type="entry name" value="VHS"/>
    <property type="match status" value="1"/>
</dbReference>
<evidence type="ECO:0008006" key="12">
    <source>
        <dbReference type="Google" id="ProtNLM"/>
    </source>
</evidence>
<evidence type="ECO:0000259" key="8">
    <source>
        <dbReference type="PROSITE" id="PS50179"/>
    </source>
</evidence>
<evidence type="ECO:0000256" key="7">
    <source>
        <dbReference type="SAM" id="MobiDB-lite"/>
    </source>
</evidence>
<dbReference type="GO" id="GO:0016020">
    <property type="term" value="C:membrane"/>
    <property type="evidence" value="ECO:0007669"/>
    <property type="project" value="UniProtKB-SubCell"/>
</dbReference>
<dbReference type="CDD" id="cd14231">
    <property type="entry name" value="GAT_GGA-like_plant"/>
    <property type="match status" value="1"/>
</dbReference>
<feature type="compositionally biased region" description="Basic and acidic residues" evidence="7">
    <location>
        <begin position="382"/>
        <end position="393"/>
    </location>
</feature>
<proteinExistence type="inferred from homology"/>
<dbReference type="PROSITE" id="PS50179">
    <property type="entry name" value="VHS"/>
    <property type="match status" value="1"/>
</dbReference>
<feature type="domain" description="VHS" evidence="8">
    <location>
        <begin position="56"/>
        <end position="184"/>
    </location>
</feature>
<keyword evidence="11" id="KW-1185">Reference proteome</keyword>
<dbReference type="GO" id="GO:0043130">
    <property type="term" value="F:ubiquitin binding"/>
    <property type="evidence" value="ECO:0007669"/>
    <property type="project" value="InterPro"/>
</dbReference>
<evidence type="ECO:0000256" key="5">
    <source>
        <dbReference type="ARBA" id="ARBA00022927"/>
    </source>
</evidence>
<dbReference type="InterPro" id="IPR004152">
    <property type="entry name" value="GAT_dom"/>
</dbReference>
<gene>
    <name evidence="10" type="ORF">KC19_6G186200</name>
</gene>
<evidence type="ECO:0000259" key="9">
    <source>
        <dbReference type="PROSITE" id="PS50909"/>
    </source>
</evidence>
<comment type="similarity">
    <text evidence="2">Belongs to the TOM1 family.</text>
</comment>
<dbReference type="CDD" id="cd03561">
    <property type="entry name" value="VHS"/>
    <property type="match status" value="1"/>
</dbReference>
<dbReference type="InterPro" id="IPR044836">
    <property type="entry name" value="TOL_plant"/>
</dbReference>
<comment type="subcellular location">
    <subcellularLocation>
        <location evidence="1">Membrane</location>
        <topology evidence="1">Peripheral membrane protein</topology>
    </subcellularLocation>
</comment>
<evidence type="ECO:0000313" key="10">
    <source>
        <dbReference type="EMBL" id="KAG0570767.1"/>
    </source>
</evidence>
<dbReference type="Proteomes" id="UP000822688">
    <property type="component" value="Chromosome 6"/>
</dbReference>
<organism evidence="10 11">
    <name type="scientific">Ceratodon purpureus</name>
    <name type="common">Fire moss</name>
    <name type="synonym">Dicranum purpureum</name>
    <dbReference type="NCBI Taxonomy" id="3225"/>
    <lineage>
        <taxon>Eukaryota</taxon>
        <taxon>Viridiplantae</taxon>
        <taxon>Streptophyta</taxon>
        <taxon>Embryophyta</taxon>
        <taxon>Bryophyta</taxon>
        <taxon>Bryophytina</taxon>
        <taxon>Bryopsida</taxon>
        <taxon>Dicranidae</taxon>
        <taxon>Pseudoditrichales</taxon>
        <taxon>Ditrichaceae</taxon>
        <taxon>Ceratodon</taxon>
    </lineage>
</organism>
<dbReference type="GO" id="GO:0043328">
    <property type="term" value="P:protein transport to vacuole involved in ubiquitin-dependent protein catabolic process via the multivesicular body sorting pathway"/>
    <property type="evidence" value="ECO:0007669"/>
    <property type="project" value="InterPro"/>
</dbReference>
<reference evidence="10 11" key="1">
    <citation type="submission" date="2020-06" db="EMBL/GenBank/DDBJ databases">
        <title>WGS assembly of Ceratodon purpureus strain R40.</title>
        <authorList>
            <person name="Carey S.B."/>
            <person name="Jenkins J."/>
            <person name="Shu S."/>
            <person name="Lovell J.T."/>
            <person name="Sreedasyam A."/>
            <person name="Maumus F."/>
            <person name="Tiley G.P."/>
            <person name="Fernandez-Pozo N."/>
            <person name="Barry K."/>
            <person name="Chen C."/>
            <person name="Wang M."/>
            <person name="Lipzen A."/>
            <person name="Daum C."/>
            <person name="Saski C.A."/>
            <person name="Payton A.C."/>
            <person name="Mcbreen J.C."/>
            <person name="Conrad R.E."/>
            <person name="Kollar L.M."/>
            <person name="Olsson S."/>
            <person name="Huttunen S."/>
            <person name="Landis J.B."/>
            <person name="Wickett N.J."/>
            <person name="Johnson M.G."/>
            <person name="Rensing S.A."/>
            <person name="Grimwood J."/>
            <person name="Schmutz J."/>
            <person name="Mcdaniel S.F."/>
        </authorList>
    </citation>
    <scope>NUCLEOTIDE SEQUENCE [LARGE SCALE GENOMIC DNA]</scope>
    <source>
        <strain evidence="10 11">R40</strain>
    </source>
</reference>
<evidence type="ECO:0000313" key="11">
    <source>
        <dbReference type="Proteomes" id="UP000822688"/>
    </source>
</evidence>
<comment type="caution">
    <text evidence="10">The sequence shown here is derived from an EMBL/GenBank/DDBJ whole genome shotgun (WGS) entry which is preliminary data.</text>
</comment>
<evidence type="ECO:0000256" key="6">
    <source>
        <dbReference type="ARBA" id="ARBA00023136"/>
    </source>
</evidence>
<dbReference type="InterPro" id="IPR002014">
    <property type="entry name" value="VHS_dom"/>
</dbReference>
<dbReference type="PANTHER" id="PTHR46646:SF1">
    <property type="entry name" value="TOM1-LIKE PROTEIN 1"/>
    <property type="match status" value="1"/>
</dbReference>
<evidence type="ECO:0000256" key="4">
    <source>
        <dbReference type="ARBA" id="ARBA00022553"/>
    </source>
</evidence>
<dbReference type="PROSITE" id="PS50909">
    <property type="entry name" value="GAT"/>
    <property type="match status" value="1"/>
</dbReference>
<dbReference type="FunFam" id="1.25.40.90:FF:000038">
    <property type="entry name" value="TOM1-like protein 2"/>
    <property type="match status" value="1"/>
</dbReference>
<dbReference type="SUPFAM" id="SSF48464">
    <property type="entry name" value="ENTH/VHS domain"/>
    <property type="match status" value="1"/>
</dbReference>
<protein>
    <recommendedName>
        <fullName evidence="12">Target of Myb protein 1</fullName>
    </recommendedName>
</protein>
<feature type="compositionally biased region" description="Basic and acidic residues" evidence="7">
    <location>
        <begin position="338"/>
        <end position="354"/>
    </location>
</feature>
<keyword evidence="5" id="KW-0653">Protein transport</keyword>
<dbReference type="Gene3D" id="1.25.40.90">
    <property type="match status" value="1"/>
</dbReference>
<accession>A0A8T0HIB3</accession>
<dbReference type="InterPro" id="IPR038425">
    <property type="entry name" value="GAT_sf"/>
</dbReference>
<dbReference type="OrthoDB" id="2018246at2759"/>
<evidence type="ECO:0000256" key="1">
    <source>
        <dbReference type="ARBA" id="ARBA00004170"/>
    </source>
</evidence>
<evidence type="ECO:0000256" key="3">
    <source>
        <dbReference type="ARBA" id="ARBA00022448"/>
    </source>
</evidence>
<keyword evidence="3" id="KW-0813">Transport</keyword>
<keyword evidence="6" id="KW-0472">Membrane</keyword>
<dbReference type="Pfam" id="PF00790">
    <property type="entry name" value="VHS"/>
    <property type="match status" value="1"/>
</dbReference>
<evidence type="ECO:0000256" key="2">
    <source>
        <dbReference type="ARBA" id="ARBA00007708"/>
    </source>
</evidence>
<dbReference type="SUPFAM" id="SSF89009">
    <property type="entry name" value="GAT-like domain"/>
    <property type="match status" value="1"/>
</dbReference>
<dbReference type="GO" id="GO:0035091">
    <property type="term" value="F:phosphatidylinositol binding"/>
    <property type="evidence" value="ECO:0007669"/>
    <property type="project" value="InterPro"/>
</dbReference>
<dbReference type="EMBL" id="CM026427">
    <property type="protein sequence ID" value="KAG0570767.1"/>
    <property type="molecule type" value="Genomic_DNA"/>
</dbReference>
<dbReference type="Pfam" id="PF03127">
    <property type="entry name" value="GAT"/>
    <property type="match status" value="1"/>
</dbReference>
<dbReference type="GO" id="GO:0005737">
    <property type="term" value="C:cytoplasm"/>
    <property type="evidence" value="ECO:0007669"/>
    <property type="project" value="UniProtKB-ARBA"/>
</dbReference>
<keyword evidence="4" id="KW-0597">Phosphoprotein</keyword>
<sequence>MEGGNFKEKFTAFGEKVKVGSGELSRKMSERMSTVSDKMKELFQVATHADKLVEDATGENMEGPDWEKNLEICDLVNMEKVSGQDAARAIKKRIMLKSIRIQYLALTLLETCVKNCEKMFSEVASEKVLDEMVKLVDDRTTSTENREKALKLIEAWGESTEELRYLPIFEETYKSLKSRGIRFPGRDEESLAPIFTPPQSVSRSSAGAVPGFEVQSRDVTGFLAEDTSPENTKEVFDVARNSVELLNTVLTSSPQQEALKEELTLTLVEQCRASQFKVQRIVERTGDADPVLFEALNVNDDLQRVLTKFEEMSKGTAEQPQPAESTFVQVQALDDEDTHGATEEASLVRKREAKPSAPPTSAHDDAAMADLDEMIFGNRAGEGSREKPKKQNADDLIMF</sequence>